<feature type="compositionally biased region" description="Pro residues" evidence="2">
    <location>
        <begin position="13"/>
        <end position="24"/>
    </location>
</feature>
<dbReference type="PROSITE" id="PS00028">
    <property type="entry name" value="ZINC_FINGER_C2H2_1"/>
    <property type="match status" value="2"/>
</dbReference>
<organism evidence="4 5">
    <name type="scientific">Calycina marina</name>
    <dbReference type="NCBI Taxonomy" id="1763456"/>
    <lineage>
        <taxon>Eukaryota</taxon>
        <taxon>Fungi</taxon>
        <taxon>Dikarya</taxon>
        <taxon>Ascomycota</taxon>
        <taxon>Pezizomycotina</taxon>
        <taxon>Leotiomycetes</taxon>
        <taxon>Helotiales</taxon>
        <taxon>Pezizellaceae</taxon>
        <taxon>Calycina</taxon>
    </lineage>
</organism>
<keyword evidence="1" id="KW-0862">Zinc</keyword>
<keyword evidence="1" id="KW-0863">Zinc-finger</keyword>
<keyword evidence="5" id="KW-1185">Reference proteome</keyword>
<reference evidence="4" key="1">
    <citation type="journal article" date="2021" name="IMA Fungus">
        <title>Genomic characterization of three marine fungi, including Emericellopsis atlantica sp. nov. with signatures of a generalist lifestyle and marine biomass degradation.</title>
        <authorList>
            <person name="Hagestad O.C."/>
            <person name="Hou L."/>
            <person name="Andersen J.H."/>
            <person name="Hansen E.H."/>
            <person name="Altermark B."/>
            <person name="Li C."/>
            <person name="Kuhnert E."/>
            <person name="Cox R.J."/>
            <person name="Crous P.W."/>
            <person name="Spatafora J.W."/>
            <person name="Lail K."/>
            <person name="Amirebrahimi M."/>
            <person name="Lipzen A."/>
            <person name="Pangilinan J."/>
            <person name="Andreopoulos W."/>
            <person name="Hayes R.D."/>
            <person name="Ng V."/>
            <person name="Grigoriev I.V."/>
            <person name="Jackson S.A."/>
            <person name="Sutton T.D.S."/>
            <person name="Dobson A.D.W."/>
            <person name="Rama T."/>
        </authorList>
    </citation>
    <scope>NUCLEOTIDE SEQUENCE</scope>
    <source>
        <strain evidence="4">TRa3180A</strain>
    </source>
</reference>
<dbReference type="InterPro" id="IPR013087">
    <property type="entry name" value="Znf_C2H2_type"/>
</dbReference>
<evidence type="ECO:0000256" key="2">
    <source>
        <dbReference type="SAM" id="MobiDB-lite"/>
    </source>
</evidence>
<dbReference type="SMART" id="SM00355">
    <property type="entry name" value="ZnF_C2H2"/>
    <property type="match status" value="2"/>
</dbReference>
<evidence type="ECO:0000313" key="4">
    <source>
        <dbReference type="EMBL" id="KAG9240952.1"/>
    </source>
</evidence>
<dbReference type="EMBL" id="MU254302">
    <property type="protein sequence ID" value="KAG9240952.1"/>
    <property type="molecule type" value="Genomic_DNA"/>
</dbReference>
<sequence length="152" mass="17684">MSTIPTTPYHSPFGPPHPAAPSPPAFLLLPSSYHTPPPDTEPEPEPASQCQPPPSWWIEPKAISNDKKAKYRCQYCQKGFATERDWIYHNRRHESWLSWECGYPGCGELFWMEAERRTHRKDDHPELEKRFEKLVEDAAAKNSIYVIQPHFK</sequence>
<feature type="region of interest" description="Disordered" evidence="2">
    <location>
        <begin position="1"/>
        <end position="55"/>
    </location>
</feature>
<comment type="caution">
    <text evidence="4">The sequence shown here is derived from an EMBL/GenBank/DDBJ whole genome shotgun (WGS) entry which is preliminary data.</text>
</comment>
<protein>
    <recommendedName>
        <fullName evidence="3">C2H2-type domain-containing protein</fullName>
    </recommendedName>
</protein>
<evidence type="ECO:0000313" key="5">
    <source>
        <dbReference type="Proteomes" id="UP000887226"/>
    </source>
</evidence>
<name>A0A9P7YWI1_9HELO</name>
<dbReference type="Gene3D" id="3.30.160.60">
    <property type="entry name" value="Classic Zinc Finger"/>
    <property type="match status" value="1"/>
</dbReference>
<proteinExistence type="predicted"/>
<feature type="domain" description="C2H2-type" evidence="3">
    <location>
        <begin position="71"/>
        <end position="93"/>
    </location>
</feature>
<evidence type="ECO:0000259" key="3">
    <source>
        <dbReference type="PROSITE" id="PS50157"/>
    </source>
</evidence>
<dbReference type="PROSITE" id="PS50157">
    <property type="entry name" value="ZINC_FINGER_C2H2_2"/>
    <property type="match status" value="1"/>
</dbReference>
<gene>
    <name evidence="4" type="ORF">BJ878DRAFT_483385</name>
</gene>
<keyword evidence="1" id="KW-0479">Metal-binding</keyword>
<accession>A0A9P7YWI1</accession>
<dbReference type="InterPro" id="IPR036236">
    <property type="entry name" value="Znf_C2H2_sf"/>
</dbReference>
<evidence type="ECO:0000256" key="1">
    <source>
        <dbReference type="PROSITE-ProRule" id="PRU00042"/>
    </source>
</evidence>
<dbReference type="Proteomes" id="UP000887226">
    <property type="component" value="Unassembled WGS sequence"/>
</dbReference>
<dbReference type="GO" id="GO:0008270">
    <property type="term" value="F:zinc ion binding"/>
    <property type="evidence" value="ECO:0007669"/>
    <property type="project" value="UniProtKB-KW"/>
</dbReference>
<dbReference type="OrthoDB" id="6365676at2759"/>
<dbReference type="SUPFAM" id="SSF57667">
    <property type="entry name" value="beta-beta-alpha zinc fingers"/>
    <property type="match status" value="1"/>
</dbReference>
<dbReference type="AlphaFoldDB" id="A0A9P7YWI1"/>